<evidence type="ECO:0000256" key="1">
    <source>
        <dbReference type="SAM" id="MobiDB-lite"/>
    </source>
</evidence>
<reference evidence="2 3" key="1">
    <citation type="submission" date="2019-09" db="EMBL/GenBank/DDBJ databases">
        <title>FDA dAtabase for Regulatory Grade micrObial Sequences (FDA-ARGOS): Supporting development and validation of Infectious Disease Dx tests.</title>
        <authorList>
            <person name="Sciortino C."/>
            <person name="Tallon L."/>
            <person name="Sadzewicz L."/>
            <person name="Vavikolanu K."/>
            <person name="Mehta A."/>
            <person name="Aluvathingal J."/>
            <person name="Nadendla S."/>
            <person name="Nandy P."/>
            <person name="Geyer C."/>
            <person name="Yan Y."/>
            <person name="Sichtig H."/>
        </authorList>
    </citation>
    <scope>NUCLEOTIDE SEQUENCE [LARGE SCALE GENOMIC DNA]</scope>
    <source>
        <strain evidence="2 3">FDAARGOS_640</strain>
    </source>
</reference>
<dbReference type="EMBL" id="CP044108">
    <property type="protein sequence ID" value="QEU11134.1"/>
    <property type="molecule type" value="Genomic_DNA"/>
</dbReference>
<feature type="compositionally biased region" description="Low complexity" evidence="1">
    <location>
        <begin position="57"/>
        <end position="71"/>
    </location>
</feature>
<sequence length="238" mass="24525">MPSAEYPETTMMPLVRTIRPLSVLATAGVLTLGGTGCGAVSDADSRASNTPHAPVTAAESNSAEAGAAQSSPTESAPEDLASQVPAPGNEGEGSDATSAPAEPQDPAAVSTATNVDATPLSEDDQRHASELAAQAMADMLNGDYEKACDAFVFIDFDSKKYGTPSEIGALDMCLQTLEVSKGIFESGDGEYDAALKDPANLSVENEQPGFGLVKFMNGNIGWLAVKLSDGRVKLAVQR</sequence>
<accession>A0ABX6A1V5</accession>
<evidence type="ECO:0000313" key="2">
    <source>
        <dbReference type="EMBL" id="QEU11134.1"/>
    </source>
</evidence>
<feature type="region of interest" description="Disordered" evidence="1">
    <location>
        <begin position="41"/>
        <end position="112"/>
    </location>
</feature>
<evidence type="ECO:0000313" key="3">
    <source>
        <dbReference type="Proteomes" id="UP000323865"/>
    </source>
</evidence>
<protein>
    <submittedName>
        <fullName evidence="2">Uncharacterized protein</fullName>
    </submittedName>
</protein>
<dbReference type="RefSeq" id="WP_150332598.1">
    <property type="nucleotide sequence ID" value="NZ_CP044108.1"/>
</dbReference>
<name>A0ABX6A1V5_9MICO</name>
<dbReference type="Proteomes" id="UP000323865">
    <property type="component" value="Chromosome"/>
</dbReference>
<organism evidence="2 3">
    <name type="scientific">Dermabacter vaginalis</name>
    <dbReference type="NCBI Taxonomy" id="1630135"/>
    <lineage>
        <taxon>Bacteria</taxon>
        <taxon>Bacillati</taxon>
        <taxon>Actinomycetota</taxon>
        <taxon>Actinomycetes</taxon>
        <taxon>Micrococcales</taxon>
        <taxon>Dermabacteraceae</taxon>
        <taxon>Dermabacter</taxon>
    </lineage>
</organism>
<proteinExistence type="predicted"/>
<gene>
    <name evidence="2" type="ORF">FOB48_01665</name>
</gene>
<keyword evidence="3" id="KW-1185">Reference proteome</keyword>